<dbReference type="Proteomes" id="UP000283433">
    <property type="component" value="Unassembled WGS sequence"/>
</dbReference>
<gene>
    <name evidence="2" type="ORF">BCY91_06090</name>
</gene>
<dbReference type="AlphaFoldDB" id="A0A419S4P3"/>
<proteinExistence type="predicted"/>
<dbReference type="RefSeq" id="WP_120181960.1">
    <property type="nucleotide sequence ID" value="NZ_MBTA01000025.1"/>
</dbReference>
<name>A0A419S4P3_9SPHI</name>
<keyword evidence="1" id="KW-0812">Transmembrane</keyword>
<reference evidence="2 3" key="1">
    <citation type="submission" date="2016-07" db="EMBL/GenBank/DDBJ databases">
        <title>Genome of Pelobium manganitolerans.</title>
        <authorList>
            <person name="Wu S."/>
            <person name="Wang G."/>
        </authorList>
    </citation>
    <scope>NUCLEOTIDE SEQUENCE [LARGE SCALE GENOMIC DNA]</scope>
    <source>
        <strain evidence="2 3">YS-25</strain>
    </source>
</reference>
<comment type="caution">
    <text evidence="2">The sequence shown here is derived from an EMBL/GenBank/DDBJ whole genome shotgun (WGS) entry which is preliminary data.</text>
</comment>
<keyword evidence="1" id="KW-0472">Membrane</keyword>
<keyword evidence="1" id="KW-1133">Transmembrane helix</keyword>
<sequence length="160" mass="18432">MKLFPKRKKDDAELKLNALSKGVKAGCQRIQGGWASWMMRRTENFSRRTWFVLLILFVLCTGTYSIYLGVNAFTSKNSNSITITPIKKPKHVTETGEANVEPAEVSEAEYSRIKRFRVYMDSLARSPAGKTLYESIIHNRPGLMDSVRFIENYYQQLKQK</sequence>
<evidence type="ECO:0000256" key="1">
    <source>
        <dbReference type="SAM" id="Phobius"/>
    </source>
</evidence>
<protein>
    <submittedName>
        <fullName evidence="2">Uncharacterized protein</fullName>
    </submittedName>
</protein>
<evidence type="ECO:0000313" key="2">
    <source>
        <dbReference type="EMBL" id="RKD15092.1"/>
    </source>
</evidence>
<accession>A0A419S4P3</accession>
<evidence type="ECO:0000313" key="3">
    <source>
        <dbReference type="Proteomes" id="UP000283433"/>
    </source>
</evidence>
<keyword evidence="3" id="KW-1185">Reference proteome</keyword>
<dbReference type="EMBL" id="MBTA01000025">
    <property type="protein sequence ID" value="RKD15092.1"/>
    <property type="molecule type" value="Genomic_DNA"/>
</dbReference>
<organism evidence="2 3">
    <name type="scientific">Pelobium manganitolerans</name>
    <dbReference type="NCBI Taxonomy" id="1842495"/>
    <lineage>
        <taxon>Bacteria</taxon>
        <taxon>Pseudomonadati</taxon>
        <taxon>Bacteroidota</taxon>
        <taxon>Sphingobacteriia</taxon>
        <taxon>Sphingobacteriales</taxon>
        <taxon>Sphingobacteriaceae</taxon>
        <taxon>Pelobium</taxon>
    </lineage>
</organism>
<dbReference type="OrthoDB" id="797081at2"/>
<feature type="transmembrane region" description="Helical" evidence="1">
    <location>
        <begin position="49"/>
        <end position="70"/>
    </location>
</feature>